<dbReference type="InterPro" id="IPR036397">
    <property type="entry name" value="RNaseH_sf"/>
</dbReference>
<dbReference type="GO" id="GO:0003676">
    <property type="term" value="F:nucleic acid binding"/>
    <property type="evidence" value="ECO:0007669"/>
    <property type="project" value="InterPro"/>
</dbReference>
<protein>
    <recommendedName>
        <fullName evidence="2">Integrase catalytic domain-containing protein</fullName>
    </recommendedName>
</protein>
<evidence type="ECO:0000313" key="3">
    <source>
        <dbReference type="EMBL" id="KRY46628.1"/>
    </source>
</evidence>
<dbReference type="AlphaFoldDB" id="A0A0V1CBF5"/>
<feature type="domain" description="Integrase catalytic" evidence="2">
    <location>
        <begin position="1"/>
        <end position="47"/>
    </location>
</feature>
<evidence type="ECO:0000256" key="1">
    <source>
        <dbReference type="SAM" id="MobiDB-lite"/>
    </source>
</evidence>
<reference evidence="3 4" key="1">
    <citation type="submission" date="2015-01" db="EMBL/GenBank/DDBJ databases">
        <title>Evolution of Trichinella species and genotypes.</title>
        <authorList>
            <person name="Korhonen P.K."/>
            <person name="Edoardo P."/>
            <person name="Giuseppe L.R."/>
            <person name="Gasser R.B."/>
        </authorList>
    </citation>
    <scope>NUCLEOTIDE SEQUENCE [LARGE SCALE GENOMIC DNA]</scope>
    <source>
        <strain evidence="3">ISS120</strain>
    </source>
</reference>
<dbReference type="InterPro" id="IPR012337">
    <property type="entry name" value="RNaseH-like_sf"/>
</dbReference>
<dbReference type="PROSITE" id="PS50994">
    <property type="entry name" value="INTEGRASE"/>
    <property type="match status" value="1"/>
</dbReference>
<dbReference type="OMA" id="HPEVKTH"/>
<evidence type="ECO:0000259" key="2">
    <source>
        <dbReference type="PROSITE" id="PS50994"/>
    </source>
</evidence>
<sequence>LLTDNDTAFRGRTFTEFIARWGVRVRYRCAYAPSDSGIAERCHRRVKVIAARKNCTVEKTVYLYNVTPRDGRNPWTAPANVVHAYAVRVRGVDRATEEPEEKNGRFAVGDSVWVRPPVATCSGDRRDAATRQRPSAQNTVREHSKRHLRADRRRSRGRDLDLEV</sequence>
<dbReference type="Gene3D" id="3.30.420.10">
    <property type="entry name" value="Ribonuclease H-like superfamily/Ribonuclease H"/>
    <property type="match status" value="1"/>
</dbReference>
<evidence type="ECO:0000313" key="4">
    <source>
        <dbReference type="Proteomes" id="UP000054653"/>
    </source>
</evidence>
<dbReference type="GO" id="GO:0015074">
    <property type="term" value="P:DNA integration"/>
    <property type="evidence" value="ECO:0007669"/>
    <property type="project" value="InterPro"/>
</dbReference>
<dbReference type="SUPFAM" id="SSF53098">
    <property type="entry name" value="Ribonuclease H-like"/>
    <property type="match status" value="1"/>
</dbReference>
<feature type="compositionally biased region" description="Basic residues" evidence="1">
    <location>
        <begin position="143"/>
        <end position="156"/>
    </location>
</feature>
<proteinExistence type="predicted"/>
<gene>
    <name evidence="3" type="ORF">T03_5274</name>
</gene>
<keyword evidence="4" id="KW-1185">Reference proteome</keyword>
<dbReference type="OrthoDB" id="5920271at2759"/>
<name>A0A0V1CBF5_TRIBR</name>
<dbReference type="Proteomes" id="UP000054653">
    <property type="component" value="Unassembled WGS sequence"/>
</dbReference>
<dbReference type="InterPro" id="IPR001584">
    <property type="entry name" value="Integrase_cat-core"/>
</dbReference>
<organism evidence="3 4">
    <name type="scientific">Trichinella britovi</name>
    <name type="common">Parasitic roundworm</name>
    <dbReference type="NCBI Taxonomy" id="45882"/>
    <lineage>
        <taxon>Eukaryota</taxon>
        <taxon>Metazoa</taxon>
        <taxon>Ecdysozoa</taxon>
        <taxon>Nematoda</taxon>
        <taxon>Enoplea</taxon>
        <taxon>Dorylaimia</taxon>
        <taxon>Trichinellida</taxon>
        <taxon>Trichinellidae</taxon>
        <taxon>Trichinella</taxon>
    </lineage>
</organism>
<dbReference type="STRING" id="45882.A0A0V1CBF5"/>
<dbReference type="EMBL" id="JYDI01000278">
    <property type="protein sequence ID" value="KRY46628.1"/>
    <property type="molecule type" value="Genomic_DNA"/>
</dbReference>
<accession>A0A0V1CBF5</accession>
<feature type="region of interest" description="Disordered" evidence="1">
    <location>
        <begin position="119"/>
        <end position="164"/>
    </location>
</feature>
<comment type="caution">
    <text evidence="3">The sequence shown here is derived from an EMBL/GenBank/DDBJ whole genome shotgun (WGS) entry which is preliminary data.</text>
</comment>
<feature type="non-terminal residue" evidence="3">
    <location>
        <position position="1"/>
    </location>
</feature>